<accession>A0A1F4XZT1</accession>
<proteinExistence type="predicted"/>
<dbReference type="AlphaFoldDB" id="A0A1F4XZT1"/>
<sequence length="145" mass="16099">MTTGLFPVLSALARQPVAVLKRELLWNGGVVQIKVPAVCREGGFEDIKFIQFARFVKGGMVNFFVHDDSPTQYCGKIVTASMQVFRKEHADGRTFLYVDLRPIAKSATHRLVVEPGLVYTLRDAVVYHTPAPLQGSIIITKIKPS</sequence>
<gene>
    <name evidence="1" type="ORF">A2949_01450</name>
</gene>
<comment type="caution">
    <text evidence="1">The sequence shown here is derived from an EMBL/GenBank/DDBJ whole genome shotgun (WGS) entry which is preliminary data.</text>
</comment>
<name>A0A1F4XZT1_9BACT</name>
<evidence type="ECO:0000313" key="2">
    <source>
        <dbReference type="Proteomes" id="UP000178585"/>
    </source>
</evidence>
<evidence type="ECO:0000313" key="1">
    <source>
        <dbReference type="EMBL" id="OGC86573.1"/>
    </source>
</evidence>
<protein>
    <submittedName>
        <fullName evidence="1">Uncharacterized protein</fullName>
    </submittedName>
</protein>
<reference evidence="1 2" key="1">
    <citation type="journal article" date="2016" name="Nat. Commun.">
        <title>Thousands of microbial genomes shed light on interconnected biogeochemical processes in an aquifer system.</title>
        <authorList>
            <person name="Anantharaman K."/>
            <person name="Brown C.T."/>
            <person name="Hug L.A."/>
            <person name="Sharon I."/>
            <person name="Castelle C.J."/>
            <person name="Probst A.J."/>
            <person name="Thomas B.C."/>
            <person name="Singh A."/>
            <person name="Wilkins M.J."/>
            <person name="Karaoz U."/>
            <person name="Brodie E.L."/>
            <person name="Williams K.H."/>
            <person name="Hubbard S.S."/>
            <person name="Banfield J.F."/>
        </authorList>
    </citation>
    <scope>NUCLEOTIDE SEQUENCE [LARGE SCALE GENOMIC DNA]</scope>
</reference>
<dbReference type="EMBL" id="MEWZ01000019">
    <property type="protein sequence ID" value="OGC86573.1"/>
    <property type="molecule type" value="Genomic_DNA"/>
</dbReference>
<dbReference type="Proteomes" id="UP000178585">
    <property type="component" value="Unassembled WGS sequence"/>
</dbReference>
<organism evidence="1 2">
    <name type="scientific">Candidatus Adlerbacteria bacterium RIFCSPLOWO2_01_FULL_54_21b</name>
    <dbReference type="NCBI Taxonomy" id="1797245"/>
    <lineage>
        <taxon>Bacteria</taxon>
        <taxon>Candidatus Adleribacteriota</taxon>
    </lineage>
</organism>